<evidence type="ECO:0008006" key="5">
    <source>
        <dbReference type="Google" id="ProtNLM"/>
    </source>
</evidence>
<feature type="transmembrane region" description="Helical" evidence="2">
    <location>
        <begin position="39"/>
        <end position="58"/>
    </location>
</feature>
<feature type="compositionally biased region" description="Basic and acidic residues" evidence="1">
    <location>
        <begin position="360"/>
        <end position="371"/>
    </location>
</feature>
<reference evidence="4" key="1">
    <citation type="journal article" date="2019" name="Int. J. Syst. Evol. Microbiol.">
        <title>The Global Catalogue of Microorganisms (GCM) 10K type strain sequencing project: providing services to taxonomists for standard genome sequencing and annotation.</title>
        <authorList>
            <consortium name="The Broad Institute Genomics Platform"/>
            <consortium name="The Broad Institute Genome Sequencing Center for Infectious Disease"/>
            <person name="Wu L."/>
            <person name="Ma J."/>
        </authorList>
    </citation>
    <scope>NUCLEOTIDE SEQUENCE [LARGE SCALE GENOMIC DNA]</scope>
    <source>
        <strain evidence="4">JCM 16022</strain>
    </source>
</reference>
<keyword evidence="2" id="KW-0472">Membrane</keyword>
<accession>A0ABP5LRK4</accession>
<evidence type="ECO:0000256" key="2">
    <source>
        <dbReference type="SAM" id="Phobius"/>
    </source>
</evidence>
<evidence type="ECO:0000313" key="4">
    <source>
        <dbReference type="Proteomes" id="UP001501771"/>
    </source>
</evidence>
<protein>
    <recommendedName>
        <fullName evidence="5">WD40 repeat domain-containing protein</fullName>
    </recommendedName>
</protein>
<dbReference type="InterPro" id="IPR011044">
    <property type="entry name" value="Quino_amine_DH_bsu"/>
</dbReference>
<organism evidence="3 4">
    <name type="scientific">Nocardioides koreensis</name>
    <dbReference type="NCBI Taxonomy" id="433651"/>
    <lineage>
        <taxon>Bacteria</taxon>
        <taxon>Bacillati</taxon>
        <taxon>Actinomycetota</taxon>
        <taxon>Actinomycetes</taxon>
        <taxon>Propionibacteriales</taxon>
        <taxon>Nocardioidaceae</taxon>
        <taxon>Nocardioides</taxon>
    </lineage>
</organism>
<keyword evidence="2" id="KW-1133">Transmembrane helix</keyword>
<gene>
    <name evidence="3" type="ORF">GCM10009844_36000</name>
</gene>
<dbReference type="Proteomes" id="UP001501771">
    <property type="component" value="Unassembled WGS sequence"/>
</dbReference>
<keyword evidence="4" id="KW-1185">Reference proteome</keyword>
<dbReference type="EMBL" id="BAAAQR010000012">
    <property type="protein sequence ID" value="GAA2152544.1"/>
    <property type="molecule type" value="Genomic_DNA"/>
</dbReference>
<proteinExistence type="predicted"/>
<sequence>MTERLSALLHDEASGLEIPPPSAPTVLARGRSLRRRRRAAGVAAALAVVAVVGSGAVLTTNVLRHDDRAVEPAGPSTGDGAVFAVGTTVFYDGGEHRTTIDDKAIKSMYFTSAGLLVRHGNNNFSDGGGPQRFSLVTPDGTEEPLSVVTEENVPGVDPRQPYLAYTTVERGTVHLLVHDVTTDENVADVTVPGDLTWGGWSGPPVALAGDTAYVGTDKVTYAVDWRTGEVATTTTVPPGYPDVQGGRAVTATRTRVAVVDVATGKTLLDLPRHGSGYLDLSPDGRSAMLFDVDDNSFEVYDVDTGSHVTIDGASYDYGWTPGGDLFTLRKHHVVTCSTSTAECATGSAEVPTEGGGVSPEDVRFAGRSYES</sequence>
<feature type="region of interest" description="Disordered" evidence="1">
    <location>
        <begin position="346"/>
        <end position="371"/>
    </location>
</feature>
<dbReference type="SUPFAM" id="SSF50969">
    <property type="entry name" value="YVTN repeat-like/Quinoprotein amine dehydrogenase"/>
    <property type="match status" value="1"/>
</dbReference>
<evidence type="ECO:0000313" key="3">
    <source>
        <dbReference type="EMBL" id="GAA2152544.1"/>
    </source>
</evidence>
<name>A0ABP5LRK4_9ACTN</name>
<dbReference type="RefSeq" id="WP_344155528.1">
    <property type="nucleotide sequence ID" value="NZ_BAAAQR010000012.1"/>
</dbReference>
<evidence type="ECO:0000256" key="1">
    <source>
        <dbReference type="SAM" id="MobiDB-lite"/>
    </source>
</evidence>
<comment type="caution">
    <text evidence="3">The sequence shown here is derived from an EMBL/GenBank/DDBJ whole genome shotgun (WGS) entry which is preliminary data.</text>
</comment>
<keyword evidence="2" id="KW-0812">Transmembrane</keyword>